<dbReference type="SUPFAM" id="SSF53383">
    <property type="entry name" value="PLP-dependent transferases"/>
    <property type="match status" value="1"/>
</dbReference>
<name>A0ABP9CK94_9ACTN</name>
<dbReference type="InterPro" id="IPR001597">
    <property type="entry name" value="ArAA_b-elim_lyase/Thr_aldolase"/>
</dbReference>
<dbReference type="Gene3D" id="3.90.1150.10">
    <property type="entry name" value="Aspartate Aminotransferase, domain 1"/>
    <property type="match status" value="1"/>
</dbReference>
<dbReference type="InterPro" id="IPR015422">
    <property type="entry name" value="PyrdxlP-dep_Trfase_small"/>
</dbReference>
<proteinExistence type="inferred from homology"/>
<evidence type="ECO:0000256" key="1">
    <source>
        <dbReference type="ARBA" id="ARBA00001933"/>
    </source>
</evidence>
<reference evidence="7" key="1">
    <citation type="journal article" date="2019" name="Int. J. Syst. Evol. Microbiol.">
        <title>The Global Catalogue of Microorganisms (GCM) 10K type strain sequencing project: providing services to taxonomists for standard genome sequencing and annotation.</title>
        <authorList>
            <consortium name="The Broad Institute Genomics Platform"/>
            <consortium name="The Broad Institute Genome Sequencing Center for Infectious Disease"/>
            <person name="Wu L."/>
            <person name="Ma J."/>
        </authorList>
    </citation>
    <scope>NUCLEOTIDE SEQUENCE [LARGE SCALE GENOMIC DNA]</scope>
    <source>
        <strain evidence="7">JCM 18081</strain>
    </source>
</reference>
<dbReference type="PANTHER" id="PTHR48097">
    <property type="entry name" value="L-THREONINE ALDOLASE-RELATED"/>
    <property type="match status" value="1"/>
</dbReference>
<keyword evidence="7" id="KW-1185">Reference proteome</keyword>
<dbReference type="Pfam" id="PF01212">
    <property type="entry name" value="Beta_elim_lyase"/>
    <property type="match status" value="1"/>
</dbReference>
<evidence type="ECO:0000256" key="4">
    <source>
        <dbReference type="SAM" id="MobiDB-lite"/>
    </source>
</evidence>
<dbReference type="Gene3D" id="3.40.640.10">
    <property type="entry name" value="Type I PLP-dependent aspartate aminotransferase-like (Major domain)"/>
    <property type="match status" value="1"/>
</dbReference>
<accession>A0ABP9CK94</accession>
<dbReference type="InterPro" id="IPR015424">
    <property type="entry name" value="PyrdxlP-dep_Trfase"/>
</dbReference>
<evidence type="ECO:0000313" key="7">
    <source>
        <dbReference type="Proteomes" id="UP001501265"/>
    </source>
</evidence>
<evidence type="ECO:0000256" key="3">
    <source>
        <dbReference type="ARBA" id="ARBA00022898"/>
    </source>
</evidence>
<comment type="similarity">
    <text evidence="2">Belongs to the threonine aldolase family.</text>
</comment>
<dbReference type="EMBL" id="BAABIG010000054">
    <property type="protein sequence ID" value="GAA4812981.1"/>
    <property type="molecule type" value="Genomic_DNA"/>
</dbReference>
<evidence type="ECO:0000256" key="2">
    <source>
        <dbReference type="ARBA" id="ARBA00006966"/>
    </source>
</evidence>
<organism evidence="6 7">
    <name type="scientific">Streptomyces ziwulingensis</name>
    <dbReference type="NCBI Taxonomy" id="1045501"/>
    <lineage>
        <taxon>Bacteria</taxon>
        <taxon>Bacillati</taxon>
        <taxon>Actinomycetota</taxon>
        <taxon>Actinomycetes</taxon>
        <taxon>Kitasatosporales</taxon>
        <taxon>Streptomycetaceae</taxon>
        <taxon>Streptomyces</taxon>
    </lineage>
</organism>
<keyword evidence="3" id="KW-0663">Pyridoxal phosphate</keyword>
<dbReference type="InterPro" id="IPR015421">
    <property type="entry name" value="PyrdxlP-dep_Trfase_major"/>
</dbReference>
<evidence type="ECO:0000313" key="6">
    <source>
        <dbReference type="EMBL" id="GAA4812981.1"/>
    </source>
</evidence>
<sequence>MPADLPSTAGVGRTGPEPSVRTDAVLRHDPASRELTSDNHAGAHPEVLAALSLVSGGHQKAYGEDAYTQHLEETFRRHFGPDAQVFPVFNGTGANIIALEAVTHRWGAVVCSQQAHLHGDEGGAPEHMAGVKLLTFSSEDGKLTPCMIDDAVQAAGDVHSAQPQAVSFAQSTELGTCYTLTELHALTSRAHAQGLAVHMDGARLANAAVSLGTDLAACTTKAGVDILSFGGTKNGLLFGECVVVLNPSAVAGVPYLRKRSTHLASKMRFLSVQFEALLEGDLWKRNATRANEMARRLSVVLSQVEGVTVSRPVDANAVFARFPAQSLAQLRDRYSFYVNDEETREVRLMCSFDTTEGDVESFGNVVRESTR</sequence>
<gene>
    <name evidence="6" type="ORF">GCM10023220_50480</name>
</gene>
<dbReference type="PANTHER" id="PTHR48097:SF5">
    <property type="entry name" value="LOW SPECIFICITY L-THREONINE ALDOLASE"/>
    <property type="match status" value="1"/>
</dbReference>
<comment type="cofactor">
    <cofactor evidence="1">
        <name>pyridoxal 5'-phosphate</name>
        <dbReference type="ChEBI" id="CHEBI:597326"/>
    </cofactor>
</comment>
<dbReference type="Proteomes" id="UP001501265">
    <property type="component" value="Unassembled WGS sequence"/>
</dbReference>
<evidence type="ECO:0000259" key="5">
    <source>
        <dbReference type="Pfam" id="PF01212"/>
    </source>
</evidence>
<feature type="domain" description="Aromatic amino acid beta-eliminating lyase/threonine aldolase" evidence="5">
    <location>
        <begin position="35"/>
        <end position="320"/>
    </location>
</feature>
<comment type="caution">
    <text evidence="6">The sequence shown here is derived from an EMBL/GenBank/DDBJ whole genome shotgun (WGS) entry which is preliminary data.</text>
</comment>
<protein>
    <submittedName>
        <fullName evidence="6">Low specificity L-threonine aldolase</fullName>
    </submittedName>
</protein>
<dbReference type="CDD" id="cd06502">
    <property type="entry name" value="TA_like"/>
    <property type="match status" value="1"/>
</dbReference>
<feature type="region of interest" description="Disordered" evidence="4">
    <location>
        <begin position="1"/>
        <end position="21"/>
    </location>
</feature>